<reference evidence="1" key="1">
    <citation type="journal article" date="2021" name="PeerJ">
        <title>Extensive microbial diversity within the chicken gut microbiome revealed by metagenomics and culture.</title>
        <authorList>
            <person name="Gilroy R."/>
            <person name="Ravi A."/>
            <person name="Getino M."/>
            <person name="Pursley I."/>
            <person name="Horton D.L."/>
            <person name="Alikhan N.F."/>
            <person name="Baker D."/>
            <person name="Gharbi K."/>
            <person name="Hall N."/>
            <person name="Watson M."/>
            <person name="Adriaenssens E.M."/>
            <person name="Foster-Nyarko E."/>
            <person name="Jarju S."/>
            <person name="Secka A."/>
            <person name="Antonio M."/>
            <person name="Oren A."/>
            <person name="Chaudhuri R.R."/>
            <person name="La Ragione R."/>
            <person name="Hildebrand F."/>
            <person name="Pallen M.J."/>
        </authorList>
    </citation>
    <scope>NUCLEOTIDE SEQUENCE</scope>
    <source>
        <strain evidence="1">ChiGjej1B1-98</strain>
    </source>
</reference>
<gene>
    <name evidence="1" type="ORF">H9830_10295</name>
</gene>
<name>A0A9D1YVQ9_9MICO</name>
<comment type="caution">
    <text evidence="1">The sequence shown here is derived from an EMBL/GenBank/DDBJ whole genome shotgun (WGS) entry which is preliminary data.</text>
</comment>
<dbReference type="Proteomes" id="UP000824005">
    <property type="component" value="Unassembled WGS sequence"/>
</dbReference>
<dbReference type="EMBL" id="DXDC01000313">
    <property type="protein sequence ID" value="HIY66652.1"/>
    <property type="molecule type" value="Genomic_DNA"/>
</dbReference>
<evidence type="ECO:0000313" key="1">
    <source>
        <dbReference type="EMBL" id="HIY66652.1"/>
    </source>
</evidence>
<reference evidence="1" key="2">
    <citation type="submission" date="2021-04" db="EMBL/GenBank/DDBJ databases">
        <authorList>
            <person name="Gilroy R."/>
        </authorList>
    </citation>
    <scope>NUCLEOTIDE SEQUENCE</scope>
    <source>
        <strain evidence="1">ChiGjej1B1-98</strain>
    </source>
</reference>
<organism evidence="1 2">
    <name type="scientific">Candidatus Agrococcus pullicola</name>
    <dbReference type="NCBI Taxonomy" id="2838429"/>
    <lineage>
        <taxon>Bacteria</taxon>
        <taxon>Bacillati</taxon>
        <taxon>Actinomycetota</taxon>
        <taxon>Actinomycetes</taxon>
        <taxon>Micrococcales</taxon>
        <taxon>Microbacteriaceae</taxon>
        <taxon>Agrococcus</taxon>
    </lineage>
</organism>
<protein>
    <submittedName>
        <fullName evidence="1">Uncharacterized protein</fullName>
    </submittedName>
</protein>
<evidence type="ECO:0000313" key="2">
    <source>
        <dbReference type="Proteomes" id="UP000824005"/>
    </source>
</evidence>
<proteinExistence type="predicted"/>
<accession>A0A9D1YVQ9</accession>
<dbReference type="AlphaFoldDB" id="A0A9D1YVQ9"/>
<sequence>MAKNAGAGKRVGLVKDRYQKKNSRTGLWDKYNKRGDYVGTKKSGGPFKAIVKLIGRNPKRG</sequence>